<proteinExistence type="predicted"/>
<evidence type="ECO:0000256" key="1">
    <source>
        <dbReference type="SAM" id="Phobius"/>
    </source>
</evidence>
<evidence type="ECO:0000313" key="2">
    <source>
        <dbReference type="EMBL" id="CAF1365631.1"/>
    </source>
</evidence>
<keyword evidence="1" id="KW-1133">Transmembrane helix</keyword>
<evidence type="ECO:0000313" key="4">
    <source>
        <dbReference type="Proteomes" id="UP000663854"/>
    </source>
</evidence>
<evidence type="ECO:0000313" key="3">
    <source>
        <dbReference type="EMBL" id="CAF1608844.1"/>
    </source>
</evidence>
<reference evidence="2" key="1">
    <citation type="submission" date="2021-02" db="EMBL/GenBank/DDBJ databases">
        <authorList>
            <person name="Nowell W R."/>
        </authorList>
    </citation>
    <scope>NUCLEOTIDE SEQUENCE</scope>
</reference>
<name>A0A815IGH5_9BILA</name>
<protein>
    <submittedName>
        <fullName evidence="2">Uncharacterized protein</fullName>
    </submittedName>
</protein>
<keyword evidence="1" id="KW-0812">Transmembrane</keyword>
<evidence type="ECO:0000313" key="5">
    <source>
        <dbReference type="Proteomes" id="UP000663870"/>
    </source>
</evidence>
<comment type="caution">
    <text evidence="2">The sequence shown here is derived from an EMBL/GenBank/DDBJ whole genome shotgun (WGS) entry which is preliminary data.</text>
</comment>
<accession>A0A815IGH5</accession>
<dbReference type="AlphaFoldDB" id="A0A815IGH5"/>
<sequence>MDTYGFLYNDHIDPSNPSQNLITTDDDDNGDHQFRISRKLRSGNTYVLVVTTYSTAITGSFSVTAFGPAWLSLTSAHQSCGGLVTCETDRSASTLSPIQIMGITFSCIILCASIVSILAYRKSFKLVEFHGHTIPAMLLKEKD</sequence>
<keyword evidence="5" id="KW-1185">Reference proteome</keyword>
<gene>
    <name evidence="3" type="ORF">JXQ802_LOCUS49169</name>
    <name evidence="2" type="ORF">PYM288_LOCUS33101</name>
</gene>
<feature type="transmembrane region" description="Helical" evidence="1">
    <location>
        <begin position="98"/>
        <end position="120"/>
    </location>
</feature>
<dbReference type="Proteomes" id="UP000663854">
    <property type="component" value="Unassembled WGS sequence"/>
</dbReference>
<keyword evidence="1" id="KW-0472">Membrane</keyword>
<feature type="transmembrane region" description="Helical" evidence="1">
    <location>
        <begin position="45"/>
        <end position="66"/>
    </location>
</feature>
<dbReference type="EMBL" id="CAJNOL010005718">
    <property type="protein sequence ID" value="CAF1608844.1"/>
    <property type="molecule type" value="Genomic_DNA"/>
</dbReference>
<dbReference type="Proteomes" id="UP000663870">
    <property type="component" value="Unassembled WGS sequence"/>
</dbReference>
<dbReference type="EMBL" id="CAJNOH010004307">
    <property type="protein sequence ID" value="CAF1365631.1"/>
    <property type="molecule type" value="Genomic_DNA"/>
</dbReference>
<organism evidence="2 4">
    <name type="scientific">Rotaria sordida</name>
    <dbReference type="NCBI Taxonomy" id="392033"/>
    <lineage>
        <taxon>Eukaryota</taxon>
        <taxon>Metazoa</taxon>
        <taxon>Spiralia</taxon>
        <taxon>Gnathifera</taxon>
        <taxon>Rotifera</taxon>
        <taxon>Eurotatoria</taxon>
        <taxon>Bdelloidea</taxon>
        <taxon>Philodinida</taxon>
        <taxon>Philodinidae</taxon>
        <taxon>Rotaria</taxon>
    </lineage>
</organism>